<dbReference type="AlphaFoldDB" id="A0A163J9I9"/>
<evidence type="ECO:0000313" key="2">
    <source>
        <dbReference type="EMBL" id="SAL98945.1"/>
    </source>
</evidence>
<organism evidence="2">
    <name type="scientific">Absidia glauca</name>
    <name type="common">Pin mould</name>
    <dbReference type="NCBI Taxonomy" id="4829"/>
    <lineage>
        <taxon>Eukaryota</taxon>
        <taxon>Fungi</taxon>
        <taxon>Fungi incertae sedis</taxon>
        <taxon>Mucoromycota</taxon>
        <taxon>Mucoromycotina</taxon>
        <taxon>Mucoromycetes</taxon>
        <taxon>Mucorales</taxon>
        <taxon>Cunninghamellaceae</taxon>
        <taxon>Absidia</taxon>
    </lineage>
</organism>
<evidence type="ECO:0000313" key="3">
    <source>
        <dbReference type="Proteomes" id="UP000078561"/>
    </source>
</evidence>
<dbReference type="EMBL" id="LT552383">
    <property type="protein sequence ID" value="SAL98945.1"/>
    <property type="molecule type" value="Genomic_DNA"/>
</dbReference>
<name>A0A163J9I9_ABSGL</name>
<keyword evidence="3" id="KW-1185">Reference proteome</keyword>
<accession>A0A163J9I9</accession>
<evidence type="ECO:0008006" key="4">
    <source>
        <dbReference type="Google" id="ProtNLM"/>
    </source>
</evidence>
<evidence type="ECO:0000256" key="1">
    <source>
        <dbReference type="SAM" id="Phobius"/>
    </source>
</evidence>
<keyword evidence="1" id="KW-0472">Membrane</keyword>
<gene>
    <name evidence="2" type="primary">ABSGL_04516.1 scaffold 5475</name>
</gene>
<feature type="transmembrane region" description="Helical" evidence="1">
    <location>
        <begin position="31"/>
        <end position="53"/>
    </location>
</feature>
<protein>
    <recommendedName>
        <fullName evidence="4">G-protein coupled receptors family 1 profile domain-containing protein</fullName>
    </recommendedName>
</protein>
<dbReference type="STRING" id="4829.A0A163J9I9"/>
<keyword evidence="1" id="KW-0812">Transmembrane</keyword>
<reference evidence="2" key="1">
    <citation type="submission" date="2016-04" db="EMBL/GenBank/DDBJ databases">
        <authorList>
            <person name="Evans L.H."/>
            <person name="Alamgir A."/>
            <person name="Owens N."/>
            <person name="Weber N.D."/>
            <person name="Virtaneva K."/>
            <person name="Barbian K."/>
            <person name="Babar A."/>
            <person name="Rosenke K."/>
        </authorList>
    </citation>
    <scope>NUCLEOTIDE SEQUENCE [LARGE SCALE GENOMIC DNA]</scope>
    <source>
        <strain evidence="2">CBS 101.48</strain>
    </source>
</reference>
<feature type="transmembrane region" description="Helical" evidence="1">
    <location>
        <begin position="139"/>
        <end position="158"/>
    </location>
</feature>
<keyword evidence="1" id="KW-1133">Transmembrane helix</keyword>
<dbReference type="Proteomes" id="UP000078561">
    <property type="component" value="Unassembled WGS sequence"/>
</dbReference>
<feature type="transmembrane region" description="Helical" evidence="1">
    <location>
        <begin position="106"/>
        <end position="127"/>
    </location>
</feature>
<sequence length="177" mass="20080">MEKIYDAQSTPPPLPPIQFHYTMDQFNQLEVASEVCTYLSMIAIALVVAVYWYMLYHHPRDANRVSLRCVIAANLVSFLDHCLALKAAHDSLESSFCSSFRFLNGLFTVLPSCLLGLVGVHLFLVFVCKIHWPCRPEYILMPVAVVYTVIANVIPYFAEDLPEGLAEIIKLNRPVCW</sequence>
<dbReference type="OrthoDB" id="2281723at2759"/>
<proteinExistence type="predicted"/>
<dbReference type="InParanoid" id="A0A163J9I9"/>